<dbReference type="Proteomes" id="UP000521868">
    <property type="component" value="Unassembled WGS sequence"/>
</dbReference>
<sequence length="70" mass="7455">MRTQLRVPPSGGGLDDWRVADAQALRAERQVVQKMKAAANSGAAAPSDDERRRAVMLRAQANALLGKAIA</sequence>
<keyword evidence="2" id="KW-1185">Reference proteome</keyword>
<reference evidence="1 2" key="1">
    <citation type="journal article" date="2020" name="Nature">
        <title>Bacterial chemolithoautotrophy via manganese oxidation.</title>
        <authorList>
            <person name="Yu H."/>
            <person name="Leadbetter J.R."/>
        </authorList>
    </citation>
    <scope>NUCLEOTIDE SEQUENCE [LARGE SCALE GENOMIC DNA]</scope>
    <source>
        <strain evidence="1 2">RBP-1</strain>
    </source>
</reference>
<gene>
    <name evidence="1" type="ORF">RAMLITH_06645</name>
</gene>
<dbReference type="AlphaFoldDB" id="A0A7X6I5N2"/>
<dbReference type="RefSeq" id="WP_168106616.1">
    <property type="nucleotide sequence ID" value="NZ_VTOX01000002.1"/>
</dbReference>
<comment type="caution">
    <text evidence="1">The sequence shown here is derived from an EMBL/GenBank/DDBJ whole genome shotgun (WGS) entry which is preliminary data.</text>
</comment>
<evidence type="ECO:0000313" key="1">
    <source>
        <dbReference type="EMBL" id="NKE65496.1"/>
    </source>
</evidence>
<organism evidence="1 2">
    <name type="scientific">Ramlibacter lithotrophicus</name>
    <dbReference type="NCBI Taxonomy" id="2606681"/>
    <lineage>
        <taxon>Bacteria</taxon>
        <taxon>Pseudomonadati</taxon>
        <taxon>Pseudomonadota</taxon>
        <taxon>Betaproteobacteria</taxon>
        <taxon>Burkholderiales</taxon>
        <taxon>Comamonadaceae</taxon>
        <taxon>Ramlibacter</taxon>
    </lineage>
</organism>
<proteinExistence type="predicted"/>
<accession>A0A7X6I5N2</accession>
<name>A0A7X6I5N2_9BURK</name>
<dbReference type="EMBL" id="VTOX01000002">
    <property type="protein sequence ID" value="NKE65496.1"/>
    <property type="molecule type" value="Genomic_DNA"/>
</dbReference>
<evidence type="ECO:0000313" key="2">
    <source>
        <dbReference type="Proteomes" id="UP000521868"/>
    </source>
</evidence>
<protein>
    <submittedName>
        <fullName evidence="1">Uncharacterized protein</fullName>
    </submittedName>
</protein>